<feature type="region of interest" description="Disordered" evidence="4">
    <location>
        <begin position="208"/>
        <end position="235"/>
    </location>
</feature>
<proteinExistence type="predicted"/>
<feature type="region of interest" description="Disordered" evidence="4">
    <location>
        <begin position="294"/>
        <end position="339"/>
    </location>
</feature>
<dbReference type="HOGENOM" id="CLU_062676_0_0_1"/>
<feature type="compositionally biased region" description="Basic and acidic residues" evidence="4">
    <location>
        <begin position="224"/>
        <end position="235"/>
    </location>
</feature>
<dbReference type="Gene3D" id="1.10.287.110">
    <property type="entry name" value="DnaJ domain"/>
    <property type="match status" value="1"/>
</dbReference>
<evidence type="ECO:0000259" key="5">
    <source>
        <dbReference type="PROSITE" id="PS50076"/>
    </source>
</evidence>
<keyword evidence="2" id="KW-0863">Zinc-finger</keyword>
<dbReference type="PROSITE" id="PS50076">
    <property type="entry name" value="DNAJ_2"/>
    <property type="match status" value="1"/>
</dbReference>
<evidence type="ECO:0000313" key="6">
    <source>
        <dbReference type="EMBL" id="EPY51875.1"/>
    </source>
</evidence>
<dbReference type="OMA" id="KWHEKDY"/>
<evidence type="ECO:0000313" key="7">
    <source>
        <dbReference type="Proteomes" id="UP000015464"/>
    </source>
</evidence>
<gene>
    <name evidence="6" type="ORF">SPOG_00297</name>
</gene>
<name>S9W1K7_SCHCR</name>
<dbReference type="InterPro" id="IPR051964">
    <property type="entry name" value="Chaperone_stress_response"/>
</dbReference>
<evidence type="ECO:0000256" key="1">
    <source>
        <dbReference type="ARBA" id="ARBA00022723"/>
    </source>
</evidence>
<dbReference type="PANTHER" id="PTHR44029:SF1">
    <property type="entry name" value="DNAJ HOMOLOG SUBFAMILY C MEMBER 21"/>
    <property type="match status" value="1"/>
</dbReference>
<dbReference type="GO" id="GO:0044804">
    <property type="term" value="P:nucleophagy"/>
    <property type="evidence" value="ECO:0007669"/>
    <property type="project" value="EnsemblFungi"/>
</dbReference>
<reference evidence="6 7" key="1">
    <citation type="journal article" date="2011" name="Science">
        <title>Comparative functional genomics of the fission yeasts.</title>
        <authorList>
            <person name="Rhind N."/>
            <person name="Chen Z."/>
            <person name="Yassour M."/>
            <person name="Thompson D.A."/>
            <person name="Haas B.J."/>
            <person name="Habib N."/>
            <person name="Wapinski I."/>
            <person name="Roy S."/>
            <person name="Lin M.F."/>
            <person name="Heiman D.I."/>
            <person name="Young S.K."/>
            <person name="Furuya K."/>
            <person name="Guo Y."/>
            <person name="Pidoux A."/>
            <person name="Chen H.M."/>
            <person name="Robbertse B."/>
            <person name="Goldberg J.M."/>
            <person name="Aoki K."/>
            <person name="Bayne E.H."/>
            <person name="Berlin A.M."/>
            <person name="Desjardins C.A."/>
            <person name="Dobbs E."/>
            <person name="Dukaj L."/>
            <person name="Fan L."/>
            <person name="FitzGerald M.G."/>
            <person name="French C."/>
            <person name="Gujja S."/>
            <person name="Hansen K."/>
            <person name="Keifenheim D."/>
            <person name="Levin J.Z."/>
            <person name="Mosher R.A."/>
            <person name="Mueller C.A."/>
            <person name="Pfiffner J."/>
            <person name="Priest M."/>
            <person name="Russ C."/>
            <person name="Smialowska A."/>
            <person name="Swoboda P."/>
            <person name="Sykes S.M."/>
            <person name="Vaughn M."/>
            <person name="Vengrova S."/>
            <person name="Yoder R."/>
            <person name="Zeng Q."/>
            <person name="Allshire R."/>
            <person name="Baulcombe D."/>
            <person name="Birren B.W."/>
            <person name="Brown W."/>
            <person name="Ekwall K."/>
            <person name="Kellis M."/>
            <person name="Leatherwood J."/>
            <person name="Levin H."/>
            <person name="Margalit H."/>
            <person name="Martienssen R."/>
            <person name="Nieduszynski C.A."/>
            <person name="Spatafora J.W."/>
            <person name="Friedman N."/>
            <person name="Dalgaard J.Z."/>
            <person name="Baumann P."/>
            <person name="Niki H."/>
            <person name="Regev A."/>
            <person name="Nusbaum C."/>
        </authorList>
    </citation>
    <scope>NUCLEOTIDE SEQUENCE [LARGE SCALE GENOMIC DNA]</scope>
    <source>
        <strain evidence="7">OY26 / ATCC MYA-4695 / CBS 11777 / NBRC 106824 / NRRL Y48691</strain>
    </source>
</reference>
<dbReference type="PANTHER" id="PTHR44029">
    <property type="entry name" value="DNAJ HOMOLOG SUBFAMILY C MEMBER 21"/>
    <property type="match status" value="1"/>
</dbReference>
<dbReference type="InterPro" id="IPR001623">
    <property type="entry name" value="DnaJ_domain"/>
</dbReference>
<protein>
    <submittedName>
        <fullName evidence="6">Co-chaperone for ATPase activity</fullName>
    </submittedName>
</protein>
<dbReference type="GO" id="GO:0008270">
    <property type="term" value="F:zinc ion binding"/>
    <property type="evidence" value="ECO:0007669"/>
    <property type="project" value="UniProtKB-KW"/>
</dbReference>
<dbReference type="InterPro" id="IPR054076">
    <property type="entry name" value="ZUO1-like_ZHD"/>
</dbReference>
<dbReference type="InterPro" id="IPR036236">
    <property type="entry name" value="Znf_C2H2_sf"/>
</dbReference>
<dbReference type="GeneID" id="25034629"/>
<dbReference type="InterPro" id="IPR022755">
    <property type="entry name" value="Znf_C2H2_jaz"/>
</dbReference>
<dbReference type="SMART" id="SM00271">
    <property type="entry name" value="DnaJ"/>
    <property type="match status" value="1"/>
</dbReference>
<dbReference type="GO" id="GO:0140506">
    <property type="term" value="F:endoplasmic reticulum-autophagosome adaptor activity"/>
    <property type="evidence" value="ECO:0007669"/>
    <property type="project" value="EnsemblFungi"/>
</dbReference>
<dbReference type="AlphaFoldDB" id="S9W1K7"/>
<dbReference type="Proteomes" id="UP000015464">
    <property type="component" value="Unassembled WGS sequence"/>
</dbReference>
<dbReference type="CDD" id="cd06257">
    <property type="entry name" value="DnaJ"/>
    <property type="match status" value="1"/>
</dbReference>
<evidence type="ECO:0000256" key="2">
    <source>
        <dbReference type="ARBA" id="ARBA00022771"/>
    </source>
</evidence>
<dbReference type="OrthoDB" id="5894at2759"/>
<dbReference type="InterPro" id="IPR036869">
    <property type="entry name" value="J_dom_sf"/>
</dbReference>
<evidence type="ECO:0000256" key="4">
    <source>
        <dbReference type="SAM" id="MobiDB-lite"/>
    </source>
</evidence>
<dbReference type="EMBL" id="KE546990">
    <property type="protein sequence ID" value="EPY51875.1"/>
    <property type="molecule type" value="Genomic_DNA"/>
</dbReference>
<dbReference type="RefSeq" id="XP_013023260.1">
    <property type="nucleotide sequence ID" value="XM_013167806.1"/>
</dbReference>
<keyword evidence="3" id="KW-0862">Zinc</keyword>
<sequence length="374" mass="44403">MVKSFEDMDCYEILQVDRSSTLQEIKASYRKLALQYHPDRHPNKEGYDEIFAGISSAYNILSNEDKRKWHEKDYTRDQYSVFTDEIQEMQTKLEKVNFGVWVNFLNRIRIDEQTARSTVEWPSLGDITWLWTHTKPFYQKWLRFSTSKSFEWEAIYNEEEETDPGTKRLMKNENQKCIKYSIRQYDEAVRALIATMCKLDPRRQNVKKISDPERYESLQAASRKQSEHDRRNYQDSLKKQSLASWTVVDQELNWSEDEDEDESSSTDMTEAVDITNCSICNKYFRSLQQLKNHENSKKHKQNFRKARKKQEKDAKIAPRPFEASGEASDSSKKSEPLYEFSSKSVEDIERSFTFIEMSDDDFFTAHEFSDEEAF</sequence>
<dbReference type="SUPFAM" id="SSF57667">
    <property type="entry name" value="beta-beta-alpha zinc fingers"/>
    <property type="match status" value="1"/>
</dbReference>
<dbReference type="Pfam" id="PF00226">
    <property type="entry name" value="DnaJ"/>
    <property type="match status" value="1"/>
</dbReference>
<dbReference type="eggNOG" id="KOG0717">
    <property type="taxonomic scope" value="Eukaryota"/>
</dbReference>
<dbReference type="STRING" id="653667.S9W1K7"/>
<keyword evidence="1" id="KW-0479">Metal-binding</keyword>
<dbReference type="GO" id="GO:0061709">
    <property type="term" value="P:reticulophagy"/>
    <property type="evidence" value="ECO:0007669"/>
    <property type="project" value="EnsemblFungi"/>
</dbReference>
<dbReference type="Gene3D" id="3.30.160.60">
    <property type="entry name" value="Classic Zinc Finger"/>
    <property type="match status" value="1"/>
</dbReference>
<dbReference type="InterPro" id="IPR013087">
    <property type="entry name" value="Znf_C2H2_type"/>
</dbReference>
<dbReference type="PROSITE" id="PS00028">
    <property type="entry name" value="ZINC_FINGER_C2H2_1"/>
    <property type="match status" value="1"/>
</dbReference>
<dbReference type="PRINTS" id="PR00625">
    <property type="entry name" value="JDOMAIN"/>
</dbReference>
<accession>S9W1K7</accession>
<evidence type="ECO:0000256" key="3">
    <source>
        <dbReference type="ARBA" id="ARBA00022833"/>
    </source>
</evidence>
<keyword evidence="7" id="KW-1185">Reference proteome</keyword>
<dbReference type="Pfam" id="PF21884">
    <property type="entry name" value="ZUO1-like_ZHD"/>
    <property type="match status" value="1"/>
</dbReference>
<feature type="compositionally biased region" description="Basic residues" evidence="4">
    <location>
        <begin position="296"/>
        <end position="309"/>
    </location>
</feature>
<dbReference type="GO" id="GO:0005737">
    <property type="term" value="C:cytoplasm"/>
    <property type="evidence" value="ECO:0007669"/>
    <property type="project" value="TreeGrafter"/>
</dbReference>
<organism evidence="6 7">
    <name type="scientific">Schizosaccharomyces cryophilus (strain OY26 / ATCC MYA-4695 / CBS 11777 / NBRC 106824 / NRRL Y48691)</name>
    <name type="common">Fission yeast</name>
    <dbReference type="NCBI Taxonomy" id="653667"/>
    <lineage>
        <taxon>Eukaryota</taxon>
        <taxon>Fungi</taxon>
        <taxon>Dikarya</taxon>
        <taxon>Ascomycota</taxon>
        <taxon>Taphrinomycotina</taxon>
        <taxon>Schizosaccharomycetes</taxon>
        <taxon>Schizosaccharomycetales</taxon>
        <taxon>Schizosaccharomycetaceae</taxon>
        <taxon>Schizosaccharomyces</taxon>
    </lineage>
</organism>
<dbReference type="SUPFAM" id="SSF46565">
    <property type="entry name" value="Chaperone J-domain"/>
    <property type="match status" value="1"/>
</dbReference>
<dbReference type="Pfam" id="PF12171">
    <property type="entry name" value="zf-C2H2_jaz"/>
    <property type="match status" value="1"/>
</dbReference>
<feature type="domain" description="J" evidence="5">
    <location>
        <begin position="9"/>
        <end position="83"/>
    </location>
</feature>